<sequence>MAGNTTTMSWMPPSPPDQKDFLYREGCRHDGGGVDPLPPGSSRRGTHPTTRKVESPLALAWFTLRY</sequence>
<gene>
    <name evidence="2" type="ORF">GUJ93_ZPchr0002g26678</name>
</gene>
<reference evidence="2" key="2">
    <citation type="submission" date="2021-02" db="EMBL/GenBank/DDBJ databases">
        <authorList>
            <person name="Kimball J.A."/>
            <person name="Haas M.W."/>
            <person name="Macchietto M."/>
            <person name="Kono T."/>
            <person name="Duquette J."/>
            <person name="Shao M."/>
        </authorList>
    </citation>
    <scope>NUCLEOTIDE SEQUENCE</scope>
    <source>
        <tissue evidence="2">Fresh leaf tissue</tissue>
    </source>
</reference>
<protein>
    <submittedName>
        <fullName evidence="2">Uncharacterized protein</fullName>
    </submittedName>
</protein>
<proteinExistence type="predicted"/>
<name>A0A8J5S3F9_ZIZPA</name>
<dbReference type="Proteomes" id="UP000729402">
    <property type="component" value="Unassembled WGS sequence"/>
</dbReference>
<evidence type="ECO:0000313" key="2">
    <source>
        <dbReference type="EMBL" id="KAG8059864.1"/>
    </source>
</evidence>
<accession>A0A8J5S3F9</accession>
<dbReference type="EMBL" id="JAAALK010000287">
    <property type="protein sequence ID" value="KAG8059864.1"/>
    <property type="molecule type" value="Genomic_DNA"/>
</dbReference>
<organism evidence="2 3">
    <name type="scientific">Zizania palustris</name>
    <name type="common">Northern wild rice</name>
    <dbReference type="NCBI Taxonomy" id="103762"/>
    <lineage>
        <taxon>Eukaryota</taxon>
        <taxon>Viridiplantae</taxon>
        <taxon>Streptophyta</taxon>
        <taxon>Embryophyta</taxon>
        <taxon>Tracheophyta</taxon>
        <taxon>Spermatophyta</taxon>
        <taxon>Magnoliopsida</taxon>
        <taxon>Liliopsida</taxon>
        <taxon>Poales</taxon>
        <taxon>Poaceae</taxon>
        <taxon>BOP clade</taxon>
        <taxon>Oryzoideae</taxon>
        <taxon>Oryzeae</taxon>
        <taxon>Zizaniinae</taxon>
        <taxon>Zizania</taxon>
    </lineage>
</organism>
<evidence type="ECO:0000256" key="1">
    <source>
        <dbReference type="SAM" id="MobiDB-lite"/>
    </source>
</evidence>
<keyword evidence="3" id="KW-1185">Reference proteome</keyword>
<comment type="caution">
    <text evidence="2">The sequence shown here is derived from an EMBL/GenBank/DDBJ whole genome shotgun (WGS) entry which is preliminary data.</text>
</comment>
<dbReference type="AlphaFoldDB" id="A0A8J5S3F9"/>
<reference evidence="2" key="1">
    <citation type="journal article" date="2021" name="bioRxiv">
        <title>Whole Genome Assembly and Annotation of Northern Wild Rice, Zizania palustris L., Supports a Whole Genome Duplication in the Zizania Genus.</title>
        <authorList>
            <person name="Haas M."/>
            <person name="Kono T."/>
            <person name="Macchietto M."/>
            <person name="Millas R."/>
            <person name="McGilp L."/>
            <person name="Shao M."/>
            <person name="Duquette J."/>
            <person name="Hirsch C.N."/>
            <person name="Kimball J."/>
        </authorList>
    </citation>
    <scope>NUCLEOTIDE SEQUENCE</scope>
    <source>
        <tissue evidence="2">Fresh leaf tissue</tissue>
    </source>
</reference>
<feature type="region of interest" description="Disordered" evidence="1">
    <location>
        <begin position="25"/>
        <end position="51"/>
    </location>
</feature>
<evidence type="ECO:0000313" key="3">
    <source>
        <dbReference type="Proteomes" id="UP000729402"/>
    </source>
</evidence>